<dbReference type="GO" id="GO:0016462">
    <property type="term" value="F:pyrophosphatase activity"/>
    <property type="evidence" value="ECO:0007669"/>
    <property type="project" value="TreeGrafter"/>
</dbReference>
<dbReference type="EMBL" id="JAEMUK010000079">
    <property type="protein sequence ID" value="MBJ7544482.1"/>
    <property type="molecule type" value="Genomic_DNA"/>
</dbReference>
<dbReference type="Gene3D" id="1.10.3210.10">
    <property type="entry name" value="Hypothetical protein af1432"/>
    <property type="match status" value="1"/>
</dbReference>
<dbReference type="CDD" id="cd24052">
    <property type="entry name" value="ASKHA_NBD_HpPPX-GppA-like"/>
    <property type="match status" value="1"/>
</dbReference>
<sequence length="522" mass="57177">MDNSTLGSISGRLPGARPVAVIDIGSNSIRLVVYERLTRAPTPLFQEKAMCGLGRYLNELKRLNPETVPSALASLARFRKLADICGVRERDIHPFATAAVRWAEDGPDFLAKAEEACGVPIRVIGNAEEAELAATGVRAGFVNPRGIVGDLGGGSMELVRINGDTLSDQISLPLGSLSLAERTHGEKTEAIPIIEDALASVDWLNNVRGENFYAIGGTWRALAKLHMAQTNYPLSAVHGYKMDARKALQITARYANNSPTGLKRLAGMSAGREETVPFGALLLNSLIRKMQPSDVVFSAFGVREGTIYRLLSEAERAEDPLLSACETVATLRARSPQHGRELIEWTDGLFARSNEHEHEDERRLRHAACLLSDISWRAHPDYRGEQSAVLISQSAFAGIDHPGRAFLALCVYHRYERKLQGELMPKLAHLLPRPLQKRAQIIGQTVRLAHTLTAGMKGLLPQTTLLCEGGKLVLSLPTKLESLDGEQLRRRLRSVAREMTLQPEVVVSKHVKQTFFGGLFGG</sequence>
<dbReference type="Proteomes" id="UP000623250">
    <property type="component" value="Unassembled WGS sequence"/>
</dbReference>
<dbReference type="PANTHER" id="PTHR30005">
    <property type="entry name" value="EXOPOLYPHOSPHATASE"/>
    <property type="match status" value="1"/>
</dbReference>
<proteinExistence type="predicted"/>
<reference evidence="3 4" key="1">
    <citation type="submission" date="2020-12" db="EMBL/GenBank/DDBJ databases">
        <title>Revised draft genomes of Rhodomicrobium vannielii ATCC 17100 and Rhodomicrobium udaipurense JA643.</title>
        <authorList>
            <person name="Conners E.M."/>
            <person name="Davenport E.J."/>
            <person name="Bose A."/>
        </authorList>
    </citation>
    <scope>NUCLEOTIDE SEQUENCE [LARGE SCALE GENOMIC DNA]</scope>
    <source>
        <strain evidence="3 4">JA643</strain>
    </source>
</reference>
<keyword evidence="4" id="KW-1185">Reference proteome</keyword>
<dbReference type="Pfam" id="PF02541">
    <property type="entry name" value="Ppx-GppA"/>
    <property type="match status" value="1"/>
</dbReference>
<dbReference type="InterPro" id="IPR048951">
    <property type="entry name" value="Ppx_C"/>
</dbReference>
<feature type="domain" description="Ppx/GppA phosphatase N-terminal" evidence="1">
    <location>
        <begin position="33"/>
        <end position="312"/>
    </location>
</feature>
<dbReference type="PANTHER" id="PTHR30005:SF0">
    <property type="entry name" value="RETROGRADE REGULATION PROTEIN 2"/>
    <property type="match status" value="1"/>
</dbReference>
<dbReference type="AlphaFoldDB" id="A0A8I1KK22"/>
<dbReference type="InterPro" id="IPR003695">
    <property type="entry name" value="Ppx_GppA_N"/>
</dbReference>
<dbReference type="Gene3D" id="3.30.420.150">
    <property type="entry name" value="Exopolyphosphatase. Domain 2"/>
    <property type="match status" value="1"/>
</dbReference>
<protein>
    <submittedName>
        <fullName evidence="3">Ppx/GppA family phosphatase</fullName>
    </submittedName>
</protein>
<name>A0A8I1KK22_9HYPH</name>
<dbReference type="SUPFAM" id="SSF109604">
    <property type="entry name" value="HD-domain/PDEase-like"/>
    <property type="match status" value="1"/>
</dbReference>
<dbReference type="Gene3D" id="3.30.420.40">
    <property type="match status" value="1"/>
</dbReference>
<dbReference type="RefSeq" id="WP_081796863.1">
    <property type="nucleotide sequence ID" value="NZ_JAEMUK010000079.1"/>
</dbReference>
<feature type="domain" description="Exopolyphosphatase C-terminal" evidence="2">
    <location>
        <begin position="321"/>
        <end position="497"/>
    </location>
</feature>
<comment type="caution">
    <text evidence="3">The sequence shown here is derived from an EMBL/GenBank/DDBJ whole genome shotgun (WGS) entry which is preliminary data.</text>
</comment>
<evidence type="ECO:0000259" key="2">
    <source>
        <dbReference type="Pfam" id="PF21697"/>
    </source>
</evidence>
<accession>A0A8I1KK22</accession>
<evidence type="ECO:0000259" key="1">
    <source>
        <dbReference type="Pfam" id="PF02541"/>
    </source>
</evidence>
<dbReference type="InterPro" id="IPR050273">
    <property type="entry name" value="GppA/Ppx_hydrolase"/>
</dbReference>
<dbReference type="InterPro" id="IPR043129">
    <property type="entry name" value="ATPase_NBD"/>
</dbReference>
<evidence type="ECO:0000313" key="4">
    <source>
        <dbReference type="Proteomes" id="UP000623250"/>
    </source>
</evidence>
<organism evidence="3 4">
    <name type="scientific">Rhodomicrobium udaipurense</name>
    <dbReference type="NCBI Taxonomy" id="1202716"/>
    <lineage>
        <taxon>Bacteria</taxon>
        <taxon>Pseudomonadati</taxon>
        <taxon>Pseudomonadota</taxon>
        <taxon>Alphaproteobacteria</taxon>
        <taxon>Hyphomicrobiales</taxon>
        <taxon>Hyphomicrobiaceae</taxon>
        <taxon>Rhodomicrobium</taxon>
    </lineage>
</organism>
<dbReference type="Pfam" id="PF21697">
    <property type="entry name" value="Ppx_C"/>
    <property type="match status" value="1"/>
</dbReference>
<gene>
    <name evidence="3" type="ORF">JDN41_13080</name>
</gene>
<dbReference type="SUPFAM" id="SSF53067">
    <property type="entry name" value="Actin-like ATPase domain"/>
    <property type="match status" value="2"/>
</dbReference>
<evidence type="ECO:0000313" key="3">
    <source>
        <dbReference type="EMBL" id="MBJ7544482.1"/>
    </source>
</evidence>